<dbReference type="RefSeq" id="WP_226765443.1">
    <property type="nucleotide sequence ID" value="NZ_BAAAEO010000001.1"/>
</dbReference>
<feature type="transmembrane region" description="Helical" evidence="1">
    <location>
        <begin position="12"/>
        <end position="36"/>
    </location>
</feature>
<accession>A0ABP3NGY6</accession>
<dbReference type="EMBL" id="BAAAEO010000001">
    <property type="protein sequence ID" value="GAA0542210.1"/>
    <property type="molecule type" value="Genomic_DNA"/>
</dbReference>
<sequence>MEQLALELVKKHWLIAAFVIAISLISGLIKILRAVIDTHEDLYLKRDLKRLTELKASVSVGSQVAKFIDKRIEEEAFALASGIRTAKEDAEQTSNVTKHFTLPGPDYAVKICWQTRTVK</sequence>
<comment type="caution">
    <text evidence="2">The sequence shown here is derived from an EMBL/GenBank/DDBJ whole genome shotgun (WGS) entry which is preliminary data.</text>
</comment>
<proteinExistence type="predicted"/>
<keyword evidence="1" id="KW-1133">Transmembrane helix</keyword>
<gene>
    <name evidence="2" type="ORF">GCM10009098_07360</name>
</gene>
<name>A0ABP3NGY6_9GAMM</name>
<evidence type="ECO:0000313" key="2">
    <source>
        <dbReference type="EMBL" id="GAA0542210.1"/>
    </source>
</evidence>
<evidence type="ECO:0000256" key="1">
    <source>
        <dbReference type="SAM" id="Phobius"/>
    </source>
</evidence>
<reference evidence="3" key="1">
    <citation type="journal article" date="2019" name="Int. J. Syst. Evol. Microbiol.">
        <title>The Global Catalogue of Microorganisms (GCM) 10K type strain sequencing project: providing services to taxonomists for standard genome sequencing and annotation.</title>
        <authorList>
            <consortium name="The Broad Institute Genomics Platform"/>
            <consortium name="The Broad Institute Genome Sequencing Center for Infectious Disease"/>
            <person name="Wu L."/>
            <person name="Ma J."/>
        </authorList>
    </citation>
    <scope>NUCLEOTIDE SEQUENCE [LARGE SCALE GENOMIC DNA]</scope>
    <source>
        <strain evidence="3">JCM 14331</strain>
    </source>
</reference>
<keyword evidence="3" id="KW-1185">Reference proteome</keyword>
<keyword evidence="1" id="KW-0812">Transmembrane</keyword>
<keyword evidence="1" id="KW-0472">Membrane</keyword>
<dbReference type="Proteomes" id="UP001501169">
    <property type="component" value="Unassembled WGS sequence"/>
</dbReference>
<evidence type="ECO:0000313" key="3">
    <source>
        <dbReference type="Proteomes" id="UP001501169"/>
    </source>
</evidence>
<protein>
    <submittedName>
        <fullName evidence="2">Uncharacterized protein</fullName>
    </submittedName>
</protein>
<organism evidence="2 3">
    <name type="scientific">Rheinheimera aquimaris</name>
    <dbReference type="NCBI Taxonomy" id="412437"/>
    <lineage>
        <taxon>Bacteria</taxon>
        <taxon>Pseudomonadati</taxon>
        <taxon>Pseudomonadota</taxon>
        <taxon>Gammaproteobacteria</taxon>
        <taxon>Chromatiales</taxon>
        <taxon>Chromatiaceae</taxon>
        <taxon>Rheinheimera</taxon>
    </lineage>
</organism>